<evidence type="ECO:0000313" key="2">
    <source>
        <dbReference type="EMBL" id="MDA0140811.1"/>
    </source>
</evidence>
<dbReference type="Pfam" id="PF13673">
    <property type="entry name" value="Acetyltransf_10"/>
    <property type="match status" value="1"/>
</dbReference>
<evidence type="ECO:0000313" key="3">
    <source>
        <dbReference type="Proteomes" id="UP001147700"/>
    </source>
</evidence>
<accession>A0ABT4RRC4</accession>
<dbReference type="EMBL" id="JAPCID010000045">
    <property type="protein sequence ID" value="MDA0140811.1"/>
    <property type="molecule type" value="Genomic_DNA"/>
</dbReference>
<dbReference type="PROSITE" id="PS51186">
    <property type="entry name" value="GNAT"/>
    <property type="match status" value="1"/>
</dbReference>
<dbReference type="RefSeq" id="WP_202958201.1">
    <property type="nucleotide sequence ID" value="NZ_JAPCID010000045.1"/>
</dbReference>
<name>A0ABT4RRC4_9ACTN</name>
<keyword evidence="3" id="KW-1185">Reference proteome</keyword>
<comment type="caution">
    <text evidence="2">The sequence shown here is derived from an EMBL/GenBank/DDBJ whole genome shotgun (WGS) entry which is preliminary data.</text>
</comment>
<evidence type="ECO:0000259" key="1">
    <source>
        <dbReference type="PROSITE" id="PS51186"/>
    </source>
</evidence>
<feature type="domain" description="N-acetyltransferase" evidence="1">
    <location>
        <begin position="97"/>
        <end position="225"/>
    </location>
</feature>
<dbReference type="InterPro" id="IPR000182">
    <property type="entry name" value="GNAT_dom"/>
</dbReference>
<dbReference type="Gene3D" id="3.40.630.30">
    <property type="match status" value="1"/>
</dbReference>
<dbReference type="Proteomes" id="UP001147700">
    <property type="component" value="Unassembled WGS sequence"/>
</dbReference>
<organism evidence="2 3">
    <name type="scientific">Solirubrobacter deserti</name>
    <dbReference type="NCBI Taxonomy" id="2282478"/>
    <lineage>
        <taxon>Bacteria</taxon>
        <taxon>Bacillati</taxon>
        <taxon>Actinomycetota</taxon>
        <taxon>Thermoleophilia</taxon>
        <taxon>Solirubrobacterales</taxon>
        <taxon>Solirubrobacteraceae</taxon>
        <taxon>Solirubrobacter</taxon>
    </lineage>
</organism>
<protein>
    <submittedName>
        <fullName evidence="2">GNAT family N-acetyltransferase</fullName>
    </submittedName>
</protein>
<reference evidence="2" key="1">
    <citation type="submission" date="2022-10" db="EMBL/GenBank/DDBJ databases">
        <title>The WGS of Solirubrobacter sp. CPCC 204708.</title>
        <authorList>
            <person name="Jiang Z."/>
        </authorList>
    </citation>
    <scope>NUCLEOTIDE SEQUENCE</scope>
    <source>
        <strain evidence="2">CPCC 204708</strain>
    </source>
</reference>
<sequence length="225" mass="23636">MLELAQRSIDGFAETLACLGRTGVGGAREVRAAGAVGARVPWAEDNHWIDAAVGGPGVVLVDPPHCLWSTVAPPDRQELEAIAMPCMGLVLDEWQVPAGAPLETPALDVVGELNDRAYGQQDRLAPLIGALDDPRVRTHGLRVDGEWACVALTVRLADDVSVQYVATEAAFRRRGLAAQVLAGALARARADGARTATLQASPDGRGVYERLGFRTVATLTASVAA</sequence>
<proteinExistence type="predicted"/>
<dbReference type="SUPFAM" id="SSF55729">
    <property type="entry name" value="Acyl-CoA N-acyltransferases (Nat)"/>
    <property type="match status" value="1"/>
</dbReference>
<gene>
    <name evidence="2" type="ORF">OJ962_25165</name>
</gene>
<dbReference type="InterPro" id="IPR016181">
    <property type="entry name" value="Acyl_CoA_acyltransferase"/>
</dbReference>